<evidence type="ECO:0000256" key="2">
    <source>
        <dbReference type="ARBA" id="ARBA00005869"/>
    </source>
</evidence>
<comment type="catalytic activity">
    <reaction evidence="6">
        <text>L-proline + a quinone = (S)-1-pyrroline-5-carboxylate + a quinol + H(+)</text>
        <dbReference type="Rhea" id="RHEA:23784"/>
        <dbReference type="ChEBI" id="CHEBI:15378"/>
        <dbReference type="ChEBI" id="CHEBI:17388"/>
        <dbReference type="ChEBI" id="CHEBI:24646"/>
        <dbReference type="ChEBI" id="CHEBI:60039"/>
        <dbReference type="ChEBI" id="CHEBI:132124"/>
        <dbReference type="EC" id="1.5.5.2"/>
    </reaction>
</comment>
<evidence type="ECO:0000313" key="8">
    <source>
        <dbReference type="Proteomes" id="UP000887540"/>
    </source>
</evidence>
<keyword evidence="4 6" id="KW-0560">Oxidoreductase</keyword>
<comment type="function">
    <text evidence="6">Converts proline to delta-1-pyrroline-5-carboxylate.</text>
</comment>
<comment type="pathway">
    <text evidence="1">Amino-acid degradation; L-proline degradation into L-glutamate; L-glutamate from L-proline: step 1/2.</text>
</comment>
<dbReference type="GO" id="GO:0004657">
    <property type="term" value="F:proline dehydrogenase activity"/>
    <property type="evidence" value="ECO:0007669"/>
    <property type="project" value="UniProtKB-EC"/>
</dbReference>
<dbReference type="Proteomes" id="UP000887540">
    <property type="component" value="Unplaced"/>
</dbReference>
<dbReference type="SUPFAM" id="SSF47473">
    <property type="entry name" value="EF-hand"/>
    <property type="match status" value="1"/>
</dbReference>
<dbReference type="PANTHER" id="PTHR13914:SF0">
    <property type="entry name" value="PROLINE DEHYDROGENASE 1, MITOCHONDRIAL"/>
    <property type="match status" value="1"/>
</dbReference>
<dbReference type="PANTHER" id="PTHR13914">
    <property type="entry name" value="PROLINE OXIDASE"/>
    <property type="match status" value="1"/>
</dbReference>
<dbReference type="PROSITE" id="PS50222">
    <property type="entry name" value="EF_HAND_2"/>
    <property type="match status" value="1"/>
</dbReference>
<dbReference type="InterPro" id="IPR015659">
    <property type="entry name" value="Proline_oxidase"/>
</dbReference>
<comment type="similarity">
    <text evidence="2 6">Belongs to the proline oxidase family.</text>
</comment>
<keyword evidence="6" id="KW-0285">Flavoprotein</keyword>
<dbReference type="SUPFAM" id="SSF51730">
    <property type="entry name" value="FAD-linked oxidoreductase"/>
    <property type="match status" value="1"/>
</dbReference>
<dbReference type="GO" id="GO:0005739">
    <property type="term" value="C:mitochondrion"/>
    <property type="evidence" value="ECO:0007669"/>
    <property type="project" value="TreeGrafter"/>
</dbReference>
<feature type="domain" description="EF-hand" evidence="7">
    <location>
        <begin position="170"/>
        <end position="205"/>
    </location>
</feature>
<dbReference type="PROSITE" id="PS00018">
    <property type="entry name" value="EF_HAND_1"/>
    <property type="match status" value="1"/>
</dbReference>
<dbReference type="InterPro" id="IPR011992">
    <property type="entry name" value="EF-hand-dom_pair"/>
</dbReference>
<evidence type="ECO:0000313" key="9">
    <source>
        <dbReference type="WBParaSite" id="ACRNAN_scaffold4446.g9828.t1"/>
    </source>
</evidence>
<keyword evidence="5 6" id="KW-0642">Proline metabolism</keyword>
<evidence type="ECO:0000256" key="5">
    <source>
        <dbReference type="ARBA" id="ARBA00023062"/>
    </source>
</evidence>
<dbReference type="GO" id="GO:0005509">
    <property type="term" value="F:calcium ion binding"/>
    <property type="evidence" value="ECO:0007669"/>
    <property type="project" value="InterPro"/>
</dbReference>
<evidence type="ECO:0000256" key="4">
    <source>
        <dbReference type="ARBA" id="ARBA00023002"/>
    </source>
</evidence>
<dbReference type="Pfam" id="PF01619">
    <property type="entry name" value="Pro_dh"/>
    <property type="match status" value="1"/>
</dbReference>
<dbReference type="InterPro" id="IPR002872">
    <property type="entry name" value="Proline_DH_dom"/>
</dbReference>
<comment type="cofactor">
    <cofactor evidence="6">
        <name>FAD</name>
        <dbReference type="ChEBI" id="CHEBI:57692"/>
    </cofactor>
</comment>
<proteinExistence type="inferred from homology"/>
<dbReference type="GO" id="GO:0071949">
    <property type="term" value="F:FAD binding"/>
    <property type="evidence" value="ECO:0007669"/>
    <property type="project" value="TreeGrafter"/>
</dbReference>
<reference evidence="9" key="1">
    <citation type="submission" date="2022-11" db="UniProtKB">
        <authorList>
            <consortium name="WormBaseParasite"/>
        </authorList>
    </citation>
    <scope>IDENTIFICATION</scope>
</reference>
<keyword evidence="8" id="KW-1185">Reference proteome</keyword>
<accession>A0A914DYB1</accession>
<evidence type="ECO:0000256" key="6">
    <source>
        <dbReference type="RuleBase" id="RU364054"/>
    </source>
</evidence>
<dbReference type="WBParaSite" id="ACRNAN_scaffold4446.g9828.t1">
    <property type="protein sequence ID" value="ACRNAN_scaffold4446.g9828.t1"/>
    <property type="gene ID" value="ACRNAN_scaffold4446.g9828"/>
</dbReference>
<dbReference type="InterPro" id="IPR029041">
    <property type="entry name" value="FAD-linked_oxidoreductase-like"/>
</dbReference>
<dbReference type="InterPro" id="IPR002048">
    <property type="entry name" value="EF_hand_dom"/>
</dbReference>
<sequence length="485" mass="55327">MSRFGVKAILDYSVESDISQEEAEEKAIQGKVSDDQIPEAITALSGQLDPKSVETTHKQFNVHAKFGDRRLGVVSARTYFYSSEHECDKNADVFRNCIDAVATTTDGRGFTAVKITALGRPQLLLKLSETIAHARNFFKTLTGSTWENLVLSKISREDLLRRLKDFGIKADSKLIEEWFKMIDFDADGFVDVHDWGNILEHSRDFASMFQIINVKTGKLEPLIPKLSSQENQEFSNMMQRLIDVAEHARSRGVRIMIDAEQTYFQPAISRLAVALMRKYNQDGGFILNTYQAYLKSALNDIETDMHLAKRENFHFGCKLVRGAYMDQERRRAKEVGYDDPINPTYEATNDMYHRCLTRIADEHDARGLGKVSVMVASHNEETVRYAVNLMKEREIAPSQRVICFAQLYGMCDQVSFSLGQAGYSIYKYLPYGPVEEVLPYLSRRALENGGMLKKVQKERSLLWTELKRRLASGQMVYTVPEKNDI</sequence>
<dbReference type="InterPro" id="IPR018247">
    <property type="entry name" value="EF_Hand_1_Ca_BS"/>
</dbReference>
<dbReference type="GO" id="GO:0010133">
    <property type="term" value="P:L-proline catabolic process to L-glutamate"/>
    <property type="evidence" value="ECO:0007669"/>
    <property type="project" value="TreeGrafter"/>
</dbReference>
<evidence type="ECO:0000256" key="1">
    <source>
        <dbReference type="ARBA" id="ARBA00004739"/>
    </source>
</evidence>
<dbReference type="AlphaFoldDB" id="A0A914DYB1"/>
<dbReference type="Gene3D" id="3.20.20.220">
    <property type="match status" value="1"/>
</dbReference>
<dbReference type="EC" id="1.5.5.2" evidence="6"/>
<protein>
    <recommendedName>
        <fullName evidence="6">Proline dehydrogenase</fullName>
        <ecNumber evidence="6">1.5.5.2</ecNumber>
    </recommendedName>
</protein>
<dbReference type="FunFam" id="3.20.20.220:FF:000012">
    <property type="entry name" value="Proline dehydrogenase"/>
    <property type="match status" value="1"/>
</dbReference>
<evidence type="ECO:0000259" key="7">
    <source>
        <dbReference type="PROSITE" id="PS50222"/>
    </source>
</evidence>
<keyword evidence="6" id="KW-0274">FAD</keyword>
<evidence type="ECO:0000256" key="3">
    <source>
        <dbReference type="ARBA" id="ARBA00022837"/>
    </source>
</evidence>
<organism evidence="8 9">
    <name type="scientific">Acrobeloides nanus</name>
    <dbReference type="NCBI Taxonomy" id="290746"/>
    <lineage>
        <taxon>Eukaryota</taxon>
        <taxon>Metazoa</taxon>
        <taxon>Ecdysozoa</taxon>
        <taxon>Nematoda</taxon>
        <taxon>Chromadorea</taxon>
        <taxon>Rhabditida</taxon>
        <taxon>Tylenchina</taxon>
        <taxon>Cephalobomorpha</taxon>
        <taxon>Cephaloboidea</taxon>
        <taxon>Cephalobidae</taxon>
        <taxon>Acrobeloides</taxon>
    </lineage>
</organism>
<name>A0A914DYB1_9BILA</name>
<keyword evidence="3" id="KW-0106">Calcium</keyword>